<protein>
    <submittedName>
        <fullName evidence="1">8432_t:CDS:1</fullName>
    </submittedName>
</protein>
<comment type="caution">
    <text evidence="1">The sequence shown here is derived from an EMBL/GenBank/DDBJ whole genome shotgun (WGS) entry which is preliminary data.</text>
</comment>
<feature type="non-terminal residue" evidence="1">
    <location>
        <position position="96"/>
    </location>
</feature>
<dbReference type="OrthoDB" id="10612231at2759"/>
<name>A0A9N9HTK2_9GLOM</name>
<organism evidence="1 2">
    <name type="scientific">Ambispora gerdemannii</name>
    <dbReference type="NCBI Taxonomy" id="144530"/>
    <lineage>
        <taxon>Eukaryota</taxon>
        <taxon>Fungi</taxon>
        <taxon>Fungi incertae sedis</taxon>
        <taxon>Mucoromycota</taxon>
        <taxon>Glomeromycotina</taxon>
        <taxon>Glomeromycetes</taxon>
        <taxon>Archaeosporales</taxon>
        <taxon>Ambisporaceae</taxon>
        <taxon>Ambispora</taxon>
    </lineage>
</organism>
<evidence type="ECO:0000313" key="2">
    <source>
        <dbReference type="Proteomes" id="UP000789831"/>
    </source>
</evidence>
<evidence type="ECO:0000313" key="1">
    <source>
        <dbReference type="EMBL" id="CAG8704431.1"/>
    </source>
</evidence>
<accession>A0A9N9HTK2</accession>
<sequence>SECFSELRHLWDDLNPKVEDADLDVKDVKRISALKKKIKELLKTKGITDFDLTYWEVEVDFDNLKKSLIELENFVKKYASPQTQIQAQNKKKGKRD</sequence>
<feature type="non-terminal residue" evidence="1">
    <location>
        <position position="1"/>
    </location>
</feature>
<dbReference type="AlphaFoldDB" id="A0A9N9HTK2"/>
<reference evidence="1" key="1">
    <citation type="submission" date="2021-06" db="EMBL/GenBank/DDBJ databases">
        <authorList>
            <person name="Kallberg Y."/>
            <person name="Tangrot J."/>
            <person name="Rosling A."/>
        </authorList>
    </citation>
    <scope>NUCLEOTIDE SEQUENCE</scope>
    <source>
        <strain evidence="1">MT106</strain>
    </source>
</reference>
<dbReference type="Proteomes" id="UP000789831">
    <property type="component" value="Unassembled WGS sequence"/>
</dbReference>
<gene>
    <name evidence="1" type="ORF">AGERDE_LOCUS13667</name>
</gene>
<keyword evidence="2" id="KW-1185">Reference proteome</keyword>
<proteinExistence type="predicted"/>
<dbReference type="EMBL" id="CAJVPL010019212">
    <property type="protein sequence ID" value="CAG8704431.1"/>
    <property type="molecule type" value="Genomic_DNA"/>
</dbReference>